<dbReference type="InterPro" id="IPR009081">
    <property type="entry name" value="PP-bd_ACP"/>
</dbReference>
<evidence type="ECO:0000313" key="2">
    <source>
        <dbReference type="EMBL" id="MFC4700270.1"/>
    </source>
</evidence>
<keyword evidence="3" id="KW-1185">Reference proteome</keyword>
<name>A0ABV9LXB1_9ALTE</name>
<proteinExistence type="predicted"/>
<accession>A0ABV9LXB1</accession>
<dbReference type="EMBL" id="JBHSGU010000002">
    <property type="protein sequence ID" value="MFC4700270.1"/>
    <property type="molecule type" value="Genomic_DNA"/>
</dbReference>
<reference evidence="3" key="1">
    <citation type="journal article" date="2019" name="Int. J. Syst. Evol. Microbiol.">
        <title>The Global Catalogue of Microorganisms (GCM) 10K type strain sequencing project: providing services to taxonomists for standard genome sequencing and annotation.</title>
        <authorList>
            <consortium name="The Broad Institute Genomics Platform"/>
            <consortium name="The Broad Institute Genome Sequencing Center for Infectious Disease"/>
            <person name="Wu L."/>
            <person name="Ma J."/>
        </authorList>
    </citation>
    <scope>NUCLEOTIDE SEQUENCE [LARGE SCALE GENOMIC DNA]</scope>
    <source>
        <strain evidence="3">KACC 12507</strain>
    </source>
</reference>
<dbReference type="InterPro" id="IPR036736">
    <property type="entry name" value="ACP-like_sf"/>
</dbReference>
<comment type="caution">
    <text evidence="2">The sequence shown here is derived from an EMBL/GenBank/DDBJ whole genome shotgun (WGS) entry which is preliminary data.</text>
</comment>
<dbReference type="Proteomes" id="UP001595897">
    <property type="component" value="Unassembled WGS sequence"/>
</dbReference>
<sequence length="84" mass="9578">MKDDLTSCVITTIQEALNETIEEESEKIVICQSDSMETVGVWDSLNFMNVFIAINQKFNIEPDFDDAIHYISVQALIDYLNARS</sequence>
<organism evidence="2 3">
    <name type="scientific">Glaciecola siphonariae</name>
    <dbReference type="NCBI Taxonomy" id="521012"/>
    <lineage>
        <taxon>Bacteria</taxon>
        <taxon>Pseudomonadati</taxon>
        <taxon>Pseudomonadota</taxon>
        <taxon>Gammaproteobacteria</taxon>
        <taxon>Alteromonadales</taxon>
        <taxon>Alteromonadaceae</taxon>
        <taxon>Glaciecola</taxon>
    </lineage>
</organism>
<gene>
    <name evidence="2" type="ORF">ACFO4O_08895</name>
</gene>
<dbReference type="Pfam" id="PF00550">
    <property type="entry name" value="PP-binding"/>
    <property type="match status" value="1"/>
</dbReference>
<dbReference type="SUPFAM" id="SSF47336">
    <property type="entry name" value="ACP-like"/>
    <property type="match status" value="1"/>
</dbReference>
<dbReference type="Gene3D" id="1.10.1200.10">
    <property type="entry name" value="ACP-like"/>
    <property type="match status" value="1"/>
</dbReference>
<dbReference type="PROSITE" id="PS50075">
    <property type="entry name" value="CARRIER"/>
    <property type="match status" value="1"/>
</dbReference>
<dbReference type="RefSeq" id="WP_382407542.1">
    <property type="nucleotide sequence ID" value="NZ_JBHSGU010000002.1"/>
</dbReference>
<evidence type="ECO:0000313" key="3">
    <source>
        <dbReference type="Proteomes" id="UP001595897"/>
    </source>
</evidence>
<protein>
    <submittedName>
        <fullName evidence="2">Acyl carrier protein</fullName>
    </submittedName>
</protein>
<evidence type="ECO:0000259" key="1">
    <source>
        <dbReference type="PROSITE" id="PS50075"/>
    </source>
</evidence>
<feature type="domain" description="Carrier" evidence="1">
    <location>
        <begin position="7"/>
        <end position="84"/>
    </location>
</feature>